<protein>
    <submittedName>
        <fullName evidence="1">Uncharacterized protein</fullName>
    </submittedName>
</protein>
<evidence type="ECO:0000313" key="1">
    <source>
        <dbReference type="EMBL" id="PPK48336.1"/>
    </source>
</evidence>
<dbReference type="AlphaFoldDB" id="A0A2S6FXQ9"/>
<sequence>MNNFNQFNIIKEILQFEYENKMISKGNNFPKLNINEYNLKDICILLHNKIEISEISRYFGWSQKELSDRLELLLKEELIIKKQNEYIPYLMVISLEEGKKLNEQLDKIAYNVIKLIKDKFDEIKKETYKFECFKQFKFNEISLFILSNVVLDSIQIDNVEKLFLKSERTSRNGMNYYYSLQEKYNHTEKESLGIYGNMFRYYGDIAFGLYGNERNGINFHTIDNLCLETYFGSFNFKSVNDFKGYLLKELLKCFKKKDYELTENLVSGFNDLGIMKGTKINIPVLNKDDYYKLNDIANIIKDDYINIFNENYKSIHYSYNNSVYSNEISFEEYFIWWYHLLYSRVTDLLIGAHIIDIPNTGNFSYVVGNYKS</sequence>
<name>A0A2S6FXQ9_9CLOT</name>
<dbReference type="EMBL" id="PTIS01000008">
    <property type="protein sequence ID" value="PPK48336.1"/>
    <property type="molecule type" value="Genomic_DNA"/>
</dbReference>
<dbReference type="Proteomes" id="UP000239863">
    <property type="component" value="Unassembled WGS sequence"/>
</dbReference>
<gene>
    <name evidence="1" type="ORF">BD821_10897</name>
</gene>
<dbReference type="OrthoDB" id="1336061at2"/>
<reference evidence="1 2" key="1">
    <citation type="submission" date="2018-02" db="EMBL/GenBank/DDBJ databases">
        <title>Genomic Encyclopedia of Archaeal and Bacterial Type Strains, Phase II (KMG-II): from individual species to whole genera.</title>
        <authorList>
            <person name="Goeker M."/>
        </authorList>
    </citation>
    <scope>NUCLEOTIDE SEQUENCE [LARGE SCALE GENOMIC DNA]</scope>
    <source>
        <strain evidence="1 2">DSM 15099</strain>
    </source>
</reference>
<proteinExistence type="predicted"/>
<dbReference type="InterPro" id="IPR036390">
    <property type="entry name" value="WH_DNA-bd_sf"/>
</dbReference>
<accession>A0A2S6FXQ9</accession>
<dbReference type="SUPFAM" id="SSF46785">
    <property type="entry name" value="Winged helix' DNA-binding domain"/>
    <property type="match status" value="1"/>
</dbReference>
<comment type="caution">
    <text evidence="1">The sequence shown here is derived from an EMBL/GenBank/DDBJ whole genome shotgun (WGS) entry which is preliminary data.</text>
</comment>
<evidence type="ECO:0000313" key="2">
    <source>
        <dbReference type="Proteomes" id="UP000239863"/>
    </source>
</evidence>
<organism evidence="1 2">
    <name type="scientific">Clostridium algidicarnis DSM 15099</name>
    <dbReference type="NCBI Taxonomy" id="1121295"/>
    <lineage>
        <taxon>Bacteria</taxon>
        <taxon>Bacillati</taxon>
        <taxon>Bacillota</taxon>
        <taxon>Clostridia</taxon>
        <taxon>Eubacteriales</taxon>
        <taxon>Clostridiaceae</taxon>
        <taxon>Clostridium</taxon>
    </lineage>
</organism>
<dbReference type="RefSeq" id="WP_104409909.1">
    <property type="nucleotide sequence ID" value="NZ_PTIS01000008.1"/>
</dbReference>